<keyword evidence="3" id="KW-1185">Reference proteome</keyword>
<dbReference type="InterPro" id="IPR051677">
    <property type="entry name" value="AfsR-DnrI-RedD_regulator"/>
</dbReference>
<dbReference type="SMART" id="SM01043">
    <property type="entry name" value="BTAD"/>
    <property type="match status" value="1"/>
</dbReference>
<dbReference type="Gene3D" id="1.25.40.10">
    <property type="entry name" value="Tetratricopeptide repeat domain"/>
    <property type="match status" value="1"/>
</dbReference>
<proteinExistence type="predicted"/>
<feature type="domain" description="Bacterial transcriptional activator" evidence="1">
    <location>
        <begin position="1"/>
        <end position="110"/>
    </location>
</feature>
<evidence type="ECO:0000313" key="2">
    <source>
        <dbReference type="EMBL" id="KJU81391.1"/>
    </source>
</evidence>
<dbReference type="PANTHER" id="PTHR35807">
    <property type="entry name" value="TRANSCRIPTIONAL REGULATOR REDD-RELATED"/>
    <property type="match status" value="1"/>
</dbReference>
<name>A0A0F3GHN1_9BACT</name>
<accession>A0A0F3GHN1</accession>
<dbReference type="Proteomes" id="UP000033423">
    <property type="component" value="Unassembled WGS sequence"/>
</dbReference>
<comment type="caution">
    <text evidence="2">The sequence shown here is derived from an EMBL/GenBank/DDBJ whole genome shotgun (WGS) entry which is preliminary data.</text>
</comment>
<evidence type="ECO:0000313" key="3">
    <source>
        <dbReference type="Proteomes" id="UP000033423"/>
    </source>
</evidence>
<organism evidence="2 3">
    <name type="scientific">Candidatus Magnetobacterium bavaricum</name>
    <dbReference type="NCBI Taxonomy" id="29290"/>
    <lineage>
        <taxon>Bacteria</taxon>
        <taxon>Pseudomonadati</taxon>
        <taxon>Nitrospirota</taxon>
        <taxon>Thermodesulfovibrionia</taxon>
        <taxon>Thermodesulfovibrionales</taxon>
        <taxon>Candidatus Magnetobacteriaceae</taxon>
        <taxon>Candidatus Magnetobacterium</taxon>
    </lineage>
</organism>
<dbReference type="PANTHER" id="PTHR35807:SF2">
    <property type="entry name" value="TRANSCRIPTIONAL ACTIVATOR DOMAIN"/>
    <property type="match status" value="1"/>
</dbReference>
<dbReference type="Pfam" id="PF03704">
    <property type="entry name" value="BTAD"/>
    <property type="match status" value="1"/>
</dbReference>
<sequence length="114" mass="13108">KGDFIHGEQSETWSIHMRKRLNAKFISACLQVGEWFEKSNKWGNAIECYKKALSMYTSHEALYQRLMRCYQKTGQKAEGISTYNICREVLLSTFGVEPSTATKAIYTSILKDGR</sequence>
<dbReference type="InterPro" id="IPR011990">
    <property type="entry name" value="TPR-like_helical_dom_sf"/>
</dbReference>
<dbReference type="SUPFAM" id="SSF48452">
    <property type="entry name" value="TPR-like"/>
    <property type="match status" value="1"/>
</dbReference>
<protein>
    <submittedName>
        <fullName evidence="2">Bacterial transcriptional activator domain protein</fullName>
    </submittedName>
</protein>
<reference evidence="2 3" key="1">
    <citation type="submission" date="2015-02" db="EMBL/GenBank/DDBJ databases">
        <title>Single-cell genomics of uncultivated deep-branching MTB reveals a conserved set of magnetosome genes.</title>
        <authorList>
            <person name="Kolinko S."/>
            <person name="Richter M."/>
            <person name="Glockner F.O."/>
            <person name="Brachmann A."/>
            <person name="Schuler D."/>
        </authorList>
    </citation>
    <scope>NUCLEOTIDE SEQUENCE [LARGE SCALE GENOMIC DNA]</scope>
    <source>
        <strain evidence="2">TM-1</strain>
    </source>
</reference>
<gene>
    <name evidence="2" type="ORF">MBAV_006416</name>
</gene>
<feature type="non-terminal residue" evidence="2">
    <location>
        <position position="1"/>
    </location>
</feature>
<dbReference type="EMBL" id="LACI01002718">
    <property type="protein sequence ID" value="KJU81391.1"/>
    <property type="molecule type" value="Genomic_DNA"/>
</dbReference>
<dbReference type="AlphaFoldDB" id="A0A0F3GHN1"/>
<dbReference type="InterPro" id="IPR005158">
    <property type="entry name" value="BTAD"/>
</dbReference>
<evidence type="ECO:0000259" key="1">
    <source>
        <dbReference type="SMART" id="SM01043"/>
    </source>
</evidence>